<name>A0A444RJ93_VERDA</name>
<feature type="compositionally biased region" description="Acidic residues" evidence="1">
    <location>
        <begin position="303"/>
        <end position="314"/>
    </location>
</feature>
<dbReference type="EMBL" id="RSDZ01000267">
    <property type="protein sequence ID" value="RXG41232.1"/>
    <property type="molecule type" value="Genomic_DNA"/>
</dbReference>
<proteinExistence type="predicted"/>
<evidence type="ECO:0000313" key="2">
    <source>
        <dbReference type="EMBL" id="RXG41232.1"/>
    </source>
</evidence>
<accession>A0A444RJ93</accession>
<feature type="compositionally biased region" description="Basic and acidic residues" evidence="1">
    <location>
        <begin position="89"/>
        <end position="108"/>
    </location>
</feature>
<organism evidence="2 3">
    <name type="scientific">Verticillium dahliae</name>
    <name type="common">Verticillium wilt</name>
    <dbReference type="NCBI Taxonomy" id="27337"/>
    <lineage>
        <taxon>Eukaryota</taxon>
        <taxon>Fungi</taxon>
        <taxon>Dikarya</taxon>
        <taxon>Ascomycota</taxon>
        <taxon>Pezizomycotina</taxon>
        <taxon>Sordariomycetes</taxon>
        <taxon>Hypocreomycetidae</taxon>
        <taxon>Glomerellales</taxon>
        <taxon>Plectosphaerellaceae</taxon>
        <taxon>Verticillium</taxon>
    </lineage>
</organism>
<dbReference type="Proteomes" id="UP000288725">
    <property type="component" value="Unassembled WGS sequence"/>
</dbReference>
<sequence>MCVTLPTRSMQAVISRAVPDVTVQHVQPVSSLRSQRLYDVECTNGTNLAIALPAMPMARLLRSEQGSISSEAAVLKWLAGLHVKKPLLQERTPEPEETRVVLSRDGKHVRSPSNSSSDDHSTSTRLANFLPQLLLHSAGSNEHRIEYNVTRPTQGKPIADLSPPLNPSERKLVDLQTGRFCRRVSELVSPTGRFGPAFAVLPTLTPSHSGASTPSARRDANARMIQSKGVETWATAFHSMLEAVLRDGEDMAVMLAYANVRRQYRRLAHVLEGVTCSRLVAVDAGDNMNTLVLRKARHGTPATDDDDDDSEDEEDRKTETGSSQAGEDDEQTEEEEDKTALEAPHDITMTGMKDWSHFIFGDPLFATVFSRDATDEFLRGFNDAAAGHEADGEGNEPQSKFDSVLIEDKANAHVRLLLYDCYHNITQVVREFYRPRKDSSRHELAARKRLNDILTRLEAIGEPKPTLRRKRSGEMSPAKRAKSEGPEDA</sequence>
<gene>
    <name evidence="2" type="ORF">VDGE_09441</name>
</gene>
<evidence type="ECO:0000313" key="3">
    <source>
        <dbReference type="Proteomes" id="UP000288725"/>
    </source>
</evidence>
<feature type="region of interest" description="Disordered" evidence="1">
    <location>
        <begin position="295"/>
        <end position="344"/>
    </location>
</feature>
<feature type="region of interest" description="Disordered" evidence="1">
    <location>
        <begin position="89"/>
        <end position="123"/>
    </location>
</feature>
<dbReference type="AlphaFoldDB" id="A0A444RJ93"/>
<dbReference type="OrthoDB" id="5210591at2759"/>
<protein>
    <submittedName>
        <fullName evidence="2">Uncharacterized protein</fullName>
    </submittedName>
</protein>
<feature type="region of interest" description="Disordered" evidence="1">
    <location>
        <begin position="461"/>
        <end position="489"/>
    </location>
</feature>
<comment type="caution">
    <text evidence="2">The sequence shown here is derived from an EMBL/GenBank/DDBJ whole genome shotgun (WGS) entry which is preliminary data.</text>
</comment>
<evidence type="ECO:0000256" key="1">
    <source>
        <dbReference type="SAM" id="MobiDB-lite"/>
    </source>
</evidence>
<feature type="compositionally biased region" description="Acidic residues" evidence="1">
    <location>
        <begin position="326"/>
        <end position="337"/>
    </location>
</feature>
<reference evidence="2 3" key="1">
    <citation type="submission" date="2018-12" db="EMBL/GenBank/DDBJ databases">
        <title>Genome of Verticillium dahliae isolate Getta Getta.</title>
        <authorList>
            <person name="Gardiner D.M."/>
        </authorList>
    </citation>
    <scope>NUCLEOTIDE SEQUENCE [LARGE SCALE GENOMIC DNA]</scope>
    <source>
        <strain evidence="2 3">Getta Getta</strain>
    </source>
</reference>